<organism evidence="1 2">
    <name type="scientific">Cardiocondyla obscurior</name>
    <dbReference type="NCBI Taxonomy" id="286306"/>
    <lineage>
        <taxon>Eukaryota</taxon>
        <taxon>Metazoa</taxon>
        <taxon>Ecdysozoa</taxon>
        <taxon>Arthropoda</taxon>
        <taxon>Hexapoda</taxon>
        <taxon>Insecta</taxon>
        <taxon>Pterygota</taxon>
        <taxon>Neoptera</taxon>
        <taxon>Endopterygota</taxon>
        <taxon>Hymenoptera</taxon>
        <taxon>Apocrita</taxon>
        <taxon>Aculeata</taxon>
        <taxon>Formicoidea</taxon>
        <taxon>Formicidae</taxon>
        <taxon>Myrmicinae</taxon>
        <taxon>Cardiocondyla</taxon>
    </lineage>
</organism>
<proteinExistence type="predicted"/>
<keyword evidence="2" id="KW-1185">Reference proteome</keyword>
<evidence type="ECO:0000313" key="2">
    <source>
        <dbReference type="Proteomes" id="UP001430953"/>
    </source>
</evidence>
<evidence type="ECO:0000313" key="1">
    <source>
        <dbReference type="EMBL" id="KAL0115028.1"/>
    </source>
</evidence>
<comment type="caution">
    <text evidence="1">The sequence shown here is derived from an EMBL/GenBank/DDBJ whole genome shotgun (WGS) entry which is preliminary data.</text>
</comment>
<dbReference type="Proteomes" id="UP001430953">
    <property type="component" value="Unassembled WGS sequence"/>
</dbReference>
<name>A0AAW2FIR1_9HYME</name>
<accession>A0AAW2FIR1</accession>
<protein>
    <submittedName>
        <fullName evidence="1">Uncharacterized protein</fullName>
    </submittedName>
</protein>
<reference evidence="1 2" key="1">
    <citation type="submission" date="2023-03" db="EMBL/GenBank/DDBJ databases">
        <title>High recombination rates correlate with genetic variation in Cardiocondyla obscurior ants.</title>
        <authorList>
            <person name="Errbii M."/>
        </authorList>
    </citation>
    <scope>NUCLEOTIDE SEQUENCE [LARGE SCALE GENOMIC DNA]</scope>
    <source>
        <strain evidence="1">Alpha-2009</strain>
        <tissue evidence="1">Whole body</tissue>
    </source>
</reference>
<sequence length="137" mass="16077">MLNYKTIVNILFLQSTCVTFNNNFIHFCIYGERERYRRHATVIMSRGLQSFHSANGRVFDRSAQNIAETREIRQFKMYSYRATARLRPSRIATRLHVYRLSLPPSPIATRSLRSHYFSSLSSFLQSPQKPKVLENSN</sequence>
<dbReference type="AlphaFoldDB" id="A0AAW2FIR1"/>
<gene>
    <name evidence="1" type="ORF">PUN28_010528</name>
</gene>
<dbReference type="EMBL" id="JADYXP020000010">
    <property type="protein sequence ID" value="KAL0115028.1"/>
    <property type="molecule type" value="Genomic_DNA"/>
</dbReference>